<reference evidence="2 3" key="1">
    <citation type="submission" date="2021-01" db="EMBL/GenBank/DDBJ databases">
        <title>Whole genome shotgun sequence of Actinoplanes humidus NBRC 14915.</title>
        <authorList>
            <person name="Komaki H."/>
            <person name="Tamura T."/>
        </authorList>
    </citation>
    <scope>NUCLEOTIDE SEQUENCE [LARGE SCALE GENOMIC DNA]</scope>
    <source>
        <strain evidence="2 3">NBRC 14915</strain>
    </source>
</reference>
<name>A0ABQ4A731_9ACTN</name>
<dbReference type="SUPFAM" id="SSF47413">
    <property type="entry name" value="lambda repressor-like DNA-binding domains"/>
    <property type="match status" value="1"/>
</dbReference>
<evidence type="ECO:0000259" key="1">
    <source>
        <dbReference type="PROSITE" id="PS50943"/>
    </source>
</evidence>
<dbReference type="InterPro" id="IPR010982">
    <property type="entry name" value="Lambda_DNA-bd_dom_sf"/>
</dbReference>
<proteinExistence type="predicted"/>
<sequence>MGERRRGVAYRLWLEVEKRRAAQQMSKVDLAKFTGLNRTTIDGLETSRRRPSSRVVHAYADLFGIPRDEAEELAGIVPPQQDMDVRSAISESTVYTDAQKKILLSVIEEFEQASAQRIEQVFENTEESAR</sequence>
<dbReference type="RefSeq" id="WP_203843568.1">
    <property type="nucleotide sequence ID" value="NZ_BAAATV010000016.1"/>
</dbReference>
<dbReference type="Gene3D" id="1.10.260.40">
    <property type="entry name" value="lambda repressor-like DNA-binding domains"/>
    <property type="match status" value="1"/>
</dbReference>
<organism evidence="2 3">
    <name type="scientific">Winogradskya humida</name>
    <dbReference type="NCBI Taxonomy" id="113566"/>
    <lineage>
        <taxon>Bacteria</taxon>
        <taxon>Bacillati</taxon>
        <taxon>Actinomycetota</taxon>
        <taxon>Actinomycetes</taxon>
        <taxon>Micromonosporales</taxon>
        <taxon>Micromonosporaceae</taxon>
        <taxon>Winogradskya</taxon>
    </lineage>
</organism>
<accession>A0ABQ4A731</accession>
<dbReference type="Proteomes" id="UP000603200">
    <property type="component" value="Unassembled WGS sequence"/>
</dbReference>
<evidence type="ECO:0000313" key="2">
    <source>
        <dbReference type="EMBL" id="GIE26667.1"/>
    </source>
</evidence>
<gene>
    <name evidence="2" type="ORF">Ahu01nite_097690</name>
</gene>
<dbReference type="EMBL" id="BOMN01000149">
    <property type="protein sequence ID" value="GIE26667.1"/>
    <property type="molecule type" value="Genomic_DNA"/>
</dbReference>
<dbReference type="Pfam" id="PF13560">
    <property type="entry name" value="HTH_31"/>
    <property type="match status" value="1"/>
</dbReference>
<keyword evidence="3" id="KW-1185">Reference proteome</keyword>
<dbReference type="InterPro" id="IPR001387">
    <property type="entry name" value="Cro/C1-type_HTH"/>
</dbReference>
<comment type="caution">
    <text evidence="2">The sequence shown here is derived from an EMBL/GenBank/DDBJ whole genome shotgun (WGS) entry which is preliminary data.</text>
</comment>
<dbReference type="PROSITE" id="PS50943">
    <property type="entry name" value="HTH_CROC1"/>
    <property type="match status" value="1"/>
</dbReference>
<feature type="domain" description="HTH cro/C1-type" evidence="1">
    <location>
        <begin position="16"/>
        <end position="70"/>
    </location>
</feature>
<protein>
    <recommendedName>
        <fullName evidence="1">HTH cro/C1-type domain-containing protein</fullName>
    </recommendedName>
</protein>
<dbReference type="CDD" id="cd00093">
    <property type="entry name" value="HTH_XRE"/>
    <property type="match status" value="1"/>
</dbReference>
<dbReference type="SMART" id="SM00530">
    <property type="entry name" value="HTH_XRE"/>
    <property type="match status" value="1"/>
</dbReference>
<evidence type="ECO:0000313" key="3">
    <source>
        <dbReference type="Proteomes" id="UP000603200"/>
    </source>
</evidence>